<dbReference type="PANTHER" id="PTHR12677:SF59">
    <property type="entry name" value="GOLGI APPARATUS MEMBRANE PROTEIN TVP38-RELATED"/>
    <property type="match status" value="1"/>
</dbReference>
<keyword evidence="5 6" id="KW-0472">Membrane</keyword>
<dbReference type="RefSeq" id="WP_051548780.1">
    <property type="nucleotide sequence ID" value="NZ_FONH01000016.1"/>
</dbReference>
<evidence type="ECO:0000259" key="7">
    <source>
        <dbReference type="Pfam" id="PF09335"/>
    </source>
</evidence>
<feature type="transmembrane region" description="Helical" evidence="6">
    <location>
        <begin position="137"/>
        <end position="157"/>
    </location>
</feature>
<dbReference type="EMBL" id="FONH01000016">
    <property type="protein sequence ID" value="SFF40419.1"/>
    <property type="molecule type" value="Genomic_DNA"/>
</dbReference>
<comment type="subcellular location">
    <subcellularLocation>
        <location evidence="1 6">Cell membrane</location>
        <topology evidence="1 6">Multi-pass membrane protein</topology>
    </subcellularLocation>
</comment>
<feature type="transmembrane region" description="Helical" evidence="6">
    <location>
        <begin position="51"/>
        <end position="82"/>
    </location>
</feature>
<dbReference type="AlphaFoldDB" id="A0A1I2IDK1"/>
<evidence type="ECO:0000256" key="2">
    <source>
        <dbReference type="ARBA" id="ARBA00022475"/>
    </source>
</evidence>
<organism evidence="8 9">
    <name type="scientific">Dyella marensis</name>
    <dbReference type="NCBI Taxonomy" id="500610"/>
    <lineage>
        <taxon>Bacteria</taxon>
        <taxon>Pseudomonadati</taxon>
        <taxon>Pseudomonadota</taxon>
        <taxon>Gammaproteobacteria</taxon>
        <taxon>Lysobacterales</taxon>
        <taxon>Rhodanobacteraceae</taxon>
        <taxon>Dyella</taxon>
    </lineage>
</organism>
<dbReference type="STRING" id="500610.SAMN02799615_03430"/>
<keyword evidence="9" id="KW-1185">Reference proteome</keyword>
<evidence type="ECO:0000256" key="1">
    <source>
        <dbReference type="ARBA" id="ARBA00004651"/>
    </source>
</evidence>
<keyword evidence="2 6" id="KW-1003">Cell membrane</keyword>
<evidence type="ECO:0000313" key="8">
    <source>
        <dbReference type="EMBL" id="SFF40419.1"/>
    </source>
</evidence>
<dbReference type="GO" id="GO:0005886">
    <property type="term" value="C:plasma membrane"/>
    <property type="evidence" value="ECO:0007669"/>
    <property type="project" value="UniProtKB-SubCell"/>
</dbReference>
<protein>
    <recommendedName>
        <fullName evidence="6">TVP38/TMEM64 family membrane protein</fullName>
    </recommendedName>
</protein>
<feature type="transmembrane region" description="Helical" evidence="6">
    <location>
        <begin position="89"/>
        <end position="110"/>
    </location>
</feature>
<sequence>MSRLRAALPLLLLVLAGVVLFLSGALDQLHPEQLVQHQDQLRAQVTDSPWLSRIAFIGVLTLAMSTGVPGTVLIIMAGGFVFGTLEGTAYASVGLTLGTLILYLASRYAFGNGGRHPPALIERIHHGFEQHPVAYTLFLRFVPVAPFGLITVCLAWLRCPLWLFLGASWLGGTVSLVFETSIGAGLGEALARTHGRFDSSILLQPKILLSLGCIALLALLPLVLERVLRGRLRRASSASRQASGLPPQAD</sequence>
<evidence type="ECO:0000256" key="6">
    <source>
        <dbReference type="RuleBase" id="RU366058"/>
    </source>
</evidence>
<comment type="similarity">
    <text evidence="6">Belongs to the TVP38/TMEM64 family.</text>
</comment>
<feature type="transmembrane region" description="Helical" evidence="6">
    <location>
        <begin position="207"/>
        <end position="224"/>
    </location>
</feature>
<dbReference type="Pfam" id="PF09335">
    <property type="entry name" value="VTT_dom"/>
    <property type="match status" value="1"/>
</dbReference>
<evidence type="ECO:0000256" key="3">
    <source>
        <dbReference type="ARBA" id="ARBA00022692"/>
    </source>
</evidence>
<evidence type="ECO:0000313" key="9">
    <source>
        <dbReference type="Proteomes" id="UP000199477"/>
    </source>
</evidence>
<accession>A0A1I2IDK1</accession>
<feature type="domain" description="VTT" evidence="7">
    <location>
        <begin position="68"/>
        <end position="184"/>
    </location>
</feature>
<dbReference type="InterPro" id="IPR015414">
    <property type="entry name" value="TMEM64"/>
</dbReference>
<dbReference type="PANTHER" id="PTHR12677">
    <property type="entry name" value="GOLGI APPARATUS MEMBRANE PROTEIN TVP38-RELATED"/>
    <property type="match status" value="1"/>
</dbReference>
<keyword evidence="4 6" id="KW-1133">Transmembrane helix</keyword>
<keyword evidence="3 6" id="KW-0812">Transmembrane</keyword>
<proteinExistence type="inferred from homology"/>
<evidence type="ECO:0000256" key="4">
    <source>
        <dbReference type="ARBA" id="ARBA00022989"/>
    </source>
</evidence>
<reference evidence="9" key="1">
    <citation type="submission" date="2016-10" db="EMBL/GenBank/DDBJ databases">
        <authorList>
            <person name="Varghese N."/>
            <person name="Submissions S."/>
        </authorList>
    </citation>
    <scope>NUCLEOTIDE SEQUENCE [LARGE SCALE GENOMIC DNA]</scope>
    <source>
        <strain evidence="9">UNC178MFTsu3.1</strain>
    </source>
</reference>
<feature type="transmembrane region" description="Helical" evidence="6">
    <location>
        <begin position="164"/>
        <end position="187"/>
    </location>
</feature>
<dbReference type="InterPro" id="IPR032816">
    <property type="entry name" value="VTT_dom"/>
</dbReference>
<gene>
    <name evidence="8" type="ORF">SAMN02799615_03430</name>
</gene>
<name>A0A1I2IDK1_9GAMM</name>
<dbReference type="Proteomes" id="UP000199477">
    <property type="component" value="Unassembled WGS sequence"/>
</dbReference>
<evidence type="ECO:0000256" key="5">
    <source>
        <dbReference type="ARBA" id="ARBA00023136"/>
    </source>
</evidence>